<evidence type="ECO:0000313" key="11">
    <source>
        <dbReference type="Proteomes" id="UP000060487"/>
    </source>
</evidence>
<evidence type="ECO:0000256" key="4">
    <source>
        <dbReference type="ARBA" id="ARBA00022679"/>
    </source>
</evidence>
<dbReference type="RefSeq" id="WP_085052025.1">
    <property type="nucleotide sequence ID" value="NZ_LNQR01000054.1"/>
</dbReference>
<feature type="transmembrane region" description="Helical" evidence="8">
    <location>
        <begin position="342"/>
        <end position="358"/>
    </location>
</feature>
<keyword evidence="6 8" id="KW-1133">Transmembrane helix</keyword>
<keyword evidence="2" id="KW-1003">Cell membrane</keyword>
<feature type="transmembrane region" description="Helical" evidence="8">
    <location>
        <begin position="80"/>
        <end position="97"/>
    </location>
</feature>
<feature type="transmembrane region" description="Helical" evidence="8">
    <location>
        <begin position="212"/>
        <end position="237"/>
    </location>
</feature>
<dbReference type="Proteomes" id="UP000060487">
    <property type="component" value="Unassembled WGS sequence"/>
</dbReference>
<feature type="transmembrane region" description="Helical" evidence="8">
    <location>
        <begin position="9"/>
        <end position="27"/>
    </location>
</feature>
<organism evidence="10 11">
    <name type="scientific">Candidatus Magnetominusculus xianensis</name>
    <dbReference type="NCBI Taxonomy" id="1748249"/>
    <lineage>
        <taxon>Bacteria</taxon>
        <taxon>Pseudomonadati</taxon>
        <taxon>Nitrospirota</taxon>
        <taxon>Nitrospiria</taxon>
        <taxon>Nitrospirales</taxon>
        <taxon>Nitrospiraceae</taxon>
        <taxon>Candidatus Magnetominusculus</taxon>
    </lineage>
</organism>
<proteinExistence type="predicted"/>
<gene>
    <name evidence="10" type="ORF">ASN18_1399</name>
</gene>
<dbReference type="Pfam" id="PF13231">
    <property type="entry name" value="PMT_2"/>
    <property type="match status" value="1"/>
</dbReference>
<feature type="transmembrane region" description="Helical" evidence="8">
    <location>
        <begin position="170"/>
        <end position="191"/>
    </location>
</feature>
<sequence>MISTNRSKTLWSVTALIVLAGAAVFFYHMSRFDTDTLRVRLIKLLPIWLEINFTLIVIAFALCSRTLFSEFVSLERRHKYYLAAIVLLAFGAAFFIAPRVHRIFYDENIYLNIGQNIAYLGRASMCNDGDNIYGVYKCSVDEFNKQPYGYPFLLAMAFRLVGSSEALGHLLNNIFFAASAVVVFLIARNLFGDIRVSLCSSLIYVLIPHNIIWGNTAAVEPSTALFTGMTVMALLHFLKEKTMSALFLFSALLPLSLQFRFESILILPVLLMLIVLNDWKILKTREFYLFMALSLVLALAHMLQLYTVRGDSWGASGAKMSLSFMLHNLKTNGMFYLDDKRFPMIVTLLFAVGVFYKRDYLRERLVIAAWFLLFWGVFLTFYAGSYDYGQDVRYSVVSYMPLSLLAGLGLSRLWSIVVSRKYITVAAGVIFVMLILARIPYIRAEGEEAWECRVDHVQAREMFSMVDRENSVILTHNPGMFLLWGANAAQTSTLTYNTNRMNYFFERYGKNVYFHYNYWCNVDNPVQKKFCQDILNTFECERISFYTVQNRIFALYRIKRK</sequence>
<keyword evidence="5 8" id="KW-0812">Transmembrane</keyword>
<evidence type="ECO:0000313" key="10">
    <source>
        <dbReference type="EMBL" id="KWT86927.1"/>
    </source>
</evidence>
<dbReference type="InterPro" id="IPR050297">
    <property type="entry name" value="LipidA_mod_glycosyltrf_83"/>
</dbReference>
<evidence type="ECO:0000259" key="9">
    <source>
        <dbReference type="Pfam" id="PF13231"/>
    </source>
</evidence>
<evidence type="ECO:0000256" key="7">
    <source>
        <dbReference type="ARBA" id="ARBA00023136"/>
    </source>
</evidence>
<keyword evidence="7 8" id="KW-0472">Membrane</keyword>
<feature type="transmembrane region" description="Helical" evidence="8">
    <location>
        <begin position="287"/>
        <end position="306"/>
    </location>
</feature>
<keyword evidence="4" id="KW-0808">Transferase</keyword>
<keyword evidence="11" id="KW-1185">Reference proteome</keyword>
<accession>A0ABR5SHC9</accession>
<dbReference type="PANTHER" id="PTHR33908">
    <property type="entry name" value="MANNOSYLTRANSFERASE YKCB-RELATED"/>
    <property type="match status" value="1"/>
</dbReference>
<evidence type="ECO:0000256" key="1">
    <source>
        <dbReference type="ARBA" id="ARBA00004651"/>
    </source>
</evidence>
<feature type="transmembrane region" description="Helical" evidence="8">
    <location>
        <begin position="365"/>
        <end position="384"/>
    </location>
</feature>
<evidence type="ECO:0000256" key="2">
    <source>
        <dbReference type="ARBA" id="ARBA00022475"/>
    </source>
</evidence>
<protein>
    <submittedName>
        <fullName evidence="10">Integral membrane protein</fullName>
    </submittedName>
</protein>
<feature type="transmembrane region" description="Helical" evidence="8">
    <location>
        <begin position="257"/>
        <end position="275"/>
    </location>
</feature>
<evidence type="ECO:0000256" key="5">
    <source>
        <dbReference type="ARBA" id="ARBA00022692"/>
    </source>
</evidence>
<dbReference type="PANTHER" id="PTHR33908:SF11">
    <property type="entry name" value="MEMBRANE PROTEIN"/>
    <property type="match status" value="1"/>
</dbReference>
<evidence type="ECO:0000256" key="8">
    <source>
        <dbReference type="SAM" id="Phobius"/>
    </source>
</evidence>
<feature type="domain" description="Glycosyltransferase RgtA/B/C/D-like" evidence="9">
    <location>
        <begin position="145"/>
        <end position="301"/>
    </location>
</feature>
<feature type="transmembrane region" description="Helical" evidence="8">
    <location>
        <begin position="422"/>
        <end position="441"/>
    </location>
</feature>
<evidence type="ECO:0000256" key="6">
    <source>
        <dbReference type="ARBA" id="ARBA00022989"/>
    </source>
</evidence>
<feature type="transmembrane region" description="Helical" evidence="8">
    <location>
        <begin position="396"/>
        <end position="415"/>
    </location>
</feature>
<comment type="subcellular location">
    <subcellularLocation>
        <location evidence="1">Cell membrane</location>
        <topology evidence="1">Multi-pass membrane protein</topology>
    </subcellularLocation>
</comment>
<feature type="transmembrane region" description="Helical" evidence="8">
    <location>
        <begin position="47"/>
        <end position="68"/>
    </location>
</feature>
<name>A0ABR5SHC9_9BACT</name>
<comment type="caution">
    <text evidence="10">The sequence shown here is derived from an EMBL/GenBank/DDBJ whole genome shotgun (WGS) entry which is preliminary data.</text>
</comment>
<evidence type="ECO:0000256" key="3">
    <source>
        <dbReference type="ARBA" id="ARBA00022676"/>
    </source>
</evidence>
<dbReference type="EMBL" id="LNQR01000054">
    <property type="protein sequence ID" value="KWT86927.1"/>
    <property type="molecule type" value="Genomic_DNA"/>
</dbReference>
<keyword evidence="3" id="KW-0328">Glycosyltransferase</keyword>
<reference evidence="10 11" key="1">
    <citation type="submission" date="2015-11" db="EMBL/GenBank/DDBJ databases">
        <authorList>
            <person name="Lin W."/>
        </authorList>
    </citation>
    <scope>NUCLEOTIDE SEQUENCE [LARGE SCALE GENOMIC DNA]</scope>
    <source>
        <strain evidence="10 11">HCH-1</strain>
    </source>
</reference>
<dbReference type="InterPro" id="IPR038731">
    <property type="entry name" value="RgtA/B/C-like"/>
</dbReference>